<reference evidence="1 2" key="1">
    <citation type="submission" date="2013-09" db="EMBL/GenBank/DDBJ databases">
        <title>Corchorus capsularis genome sequencing.</title>
        <authorList>
            <person name="Alam M."/>
            <person name="Haque M.S."/>
            <person name="Islam M.S."/>
            <person name="Emdad E.M."/>
            <person name="Islam M.M."/>
            <person name="Ahmed B."/>
            <person name="Halim A."/>
            <person name="Hossen Q.M.M."/>
            <person name="Hossain M.Z."/>
            <person name="Ahmed R."/>
            <person name="Khan M.M."/>
            <person name="Islam R."/>
            <person name="Rashid M.M."/>
            <person name="Khan S.A."/>
            <person name="Rahman M.S."/>
            <person name="Alam M."/>
        </authorList>
    </citation>
    <scope>NUCLEOTIDE SEQUENCE [LARGE SCALE GENOMIC DNA]</scope>
    <source>
        <strain evidence="2">cv. CVL-1</strain>
        <tissue evidence="1">Whole seedling</tissue>
    </source>
</reference>
<protein>
    <submittedName>
        <fullName evidence="1">Aldose 1-/Glucose-6-phosphate 1-epimerase</fullName>
    </submittedName>
</protein>
<dbReference type="Pfam" id="PF01263">
    <property type="entry name" value="Aldose_epim"/>
    <property type="match status" value="1"/>
</dbReference>
<dbReference type="InterPro" id="IPR008183">
    <property type="entry name" value="Aldose_1/G6P_1-epimerase"/>
</dbReference>
<evidence type="ECO:0000313" key="2">
    <source>
        <dbReference type="Proteomes" id="UP000188268"/>
    </source>
</evidence>
<dbReference type="OrthoDB" id="274691at2759"/>
<dbReference type="EMBL" id="AWWV01013587">
    <property type="protein sequence ID" value="OMO61060.1"/>
    <property type="molecule type" value="Genomic_DNA"/>
</dbReference>
<dbReference type="PANTHER" id="PTHR10091:SF3">
    <property type="entry name" value="ALDOSE 1-EPIMERASE"/>
    <property type="match status" value="1"/>
</dbReference>
<organism evidence="1 2">
    <name type="scientific">Corchorus capsularis</name>
    <name type="common">Jute</name>
    <dbReference type="NCBI Taxonomy" id="210143"/>
    <lineage>
        <taxon>Eukaryota</taxon>
        <taxon>Viridiplantae</taxon>
        <taxon>Streptophyta</taxon>
        <taxon>Embryophyta</taxon>
        <taxon>Tracheophyta</taxon>
        <taxon>Spermatophyta</taxon>
        <taxon>Magnoliopsida</taxon>
        <taxon>eudicotyledons</taxon>
        <taxon>Gunneridae</taxon>
        <taxon>Pentapetalae</taxon>
        <taxon>rosids</taxon>
        <taxon>malvids</taxon>
        <taxon>Malvales</taxon>
        <taxon>Malvaceae</taxon>
        <taxon>Grewioideae</taxon>
        <taxon>Apeibeae</taxon>
        <taxon>Corchorus</taxon>
    </lineage>
</organism>
<dbReference type="GO" id="GO:0033499">
    <property type="term" value="P:galactose catabolic process via UDP-galactose, Leloir pathway"/>
    <property type="evidence" value="ECO:0007669"/>
    <property type="project" value="TreeGrafter"/>
</dbReference>
<keyword evidence="2" id="KW-1185">Reference proteome</keyword>
<gene>
    <name evidence="1" type="ORF">CCACVL1_23752</name>
</gene>
<dbReference type="Gramene" id="OMO61060">
    <property type="protein sequence ID" value="OMO61060"/>
    <property type="gene ID" value="CCACVL1_23752"/>
</dbReference>
<dbReference type="PANTHER" id="PTHR10091">
    <property type="entry name" value="ALDOSE-1-EPIMERASE"/>
    <property type="match status" value="1"/>
</dbReference>
<dbReference type="GO" id="GO:0004034">
    <property type="term" value="F:aldose 1-epimerase activity"/>
    <property type="evidence" value="ECO:0007669"/>
    <property type="project" value="TreeGrafter"/>
</dbReference>
<dbReference type="GO" id="GO:0030246">
    <property type="term" value="F:carbohydrate binding"/>
    <property type="evidence" value="ECO:0007669"/>
    <property type="project" value="InterPro"/>
</dbReference>
<dbReference type="STRING" id="210143.A0A1R3GSS7"/>
<name>A0A1R3GSS7_COCAP</name>
<accession>A0A1R3GSS7</accession>
<dbReference type="Proteomes" id="UP000188268">
    <property type="component" value="Unassembled WGS sequence"/>
</dbReference>
<comment type="caution">
    <text evidence="1">The sequence shown here is derived from an EMBL/GenBank/DDBJ whole genome shotgun (WGS) entry which is preliminary data.</text>
</comment>
<dbReference type="GO" id="GO:0006006">
    <property type="term" value="P:glucose metabolic process"/>
    <property type="evidence" value="ECO:0007669"/>
    <property type="project" value="TreeGrafter"/>
</dbReference>
<evidence type="ECO:0000313" key="1">
    <source>
        <dbReference type="EMBL" id="OMO61060.1"/>
    </source>
</evidence>
<dbReference type="Gene3D" id="2.70.98.10">
    <property type="match status" value="1"/>
</dbReference>
<dbReference type="AlphaFoldDB" id="A0A1R3GSS7"/>
<sequence length="76" mass="8650">MAEVLGGSKGFSDVIWDVKDYKNDNHIRFTYNSFDGERGLCLETQGFPDSVNHPNFPSDQIVNPGQTYKHFMVFSC</sequence>
<dbReference type="InterPro" id="IPR014718">
    <property type="entry name" value="GH-type_carb-bd"/>
</dbReference>
<dbReference type="InterPro" id="IPR011013">
    <property type="entry name" value="Gal_mutarotase_sf_dom"/>
</dbReference>
<dbReference type="SUPFAM" id="SSF74650">
    <property type="entry name" value="Galactose mutarotase-like"/>
    <property type="match status" value="1"/>
</dbReference>
<proteinExistence type="predicted"/>